<evidence type="ECO:0000313" key="14">
    <source>
        <dbReference type="Proteomes" id="UP000002748"/>
    </source>
</evidence>
<dbReference type="PROSITE" id="PS51847">
    <property type="entry name" value="SMP"/>
    <property type="match status" value="1"/>
</dbReference>
<dbReference type="OrthoDB" id="1029639at2759"/>
<dbReference type="Pfam" id="PF24920">
    <property type="entry name" value="C2_TCB1"/>
    <property type="match status" value="1"/>
</dbReference>
<feature type="domain" description="C2" evidence="11">
    <location>
        <begin position="835"/>
        <end position="949"/>
    </location>
</feature>
<dbReference type="GeneID" id="25988071"/>
<dbReference type="InterPro" id="IPR037762">
    <property type="entry name" value="C2C_Tricalbin"/>
</dbReference>
<dbReference type="PIRSF" id="PIRSF037232">
    <property type="entry name" value="Tricalbin"/>
    <property type="match status" value="1"/>
</dbReference>
<feature type="region of interest" description="Disordered" evidence="9">
    <location>
        <begin position="1013"/>
        <end position="1086"/>
    </location>
</feature>
<dbReference type="Proteomes" id="UP000002748">
    <property type="component" value="Unassembled WGS sequence"/>
</dbReference>
<evidence type="ECO:0000256" key="4">
    <source>
        <dbReference type="ARBA" id="ARBA00022737"/>
    </source>
</evidence>
<dbReference type="InterPro" id="IPR052455">
    <property type="entry name" value="Tricalbin_domain"/>
</dbReference>
<dbReference type="Pfam" id="PF00168">
    <property type="entry name" value="C2"/>
    <property type="match status" value="5"/>
</dbReference>
<dbReference type="InterPro" id="IPR031468">
    <property type="entry name" value="SMP_LBD"/>
</dbReference>
<feature type="domain" description="C2" evidence="11">
    <location>
        <begin position="556"/>
        <end position="675"/>
    </location>
</feature>
<feature type="domain" description="C2" evidence="11">
    <location>
        <begin position="700"/>
        <end position="814"/>
    </location>
</feature>
<dbReference type="Pfam" id="PF25669">
    <property type="entry name" value="SMP_MUG190-like"/>
    <property type="match status" value="1"/>
</dbReference>
<dbReference type="CDD" id="cd04044">
    <property type="entry name" value="C2A_Tricalbin-like"/>
    <property type="match status" value="1"/>
</dbReference>
<dbReference type="KEGG" id="tasa:A1Q1_04558"/>
<dbReference type="GO" id="GO:0016020">
    <property type="term" value="C:membrane"/>
    <property type="evidence" value="ECO:0007669"/>
    <property type="project" value="UniProtKB-SubCell"/>
</dbReference>
<feature type="domain" description="SMP-LTD" evidence="12">
    <location>
        <begin position="356"/>
        <end position="561"/>
    </location>
</feature>
<sequence length="1642" mass="174325">MAATSNGNAAQGAAAPGQMPGLNSSQKQAVAQVAAQDAQRGATVHTFDANAAPQDKAAASKSGFGKVFGAPKSIGRGVMNVGKGAAGGVGAVGRGVVGGATNVVGGVADGVGAVGRGAIDGVGAVGKGAIGGVTAVGRGVGGGVNAVTGHVHGQARNMLGNMPGMGALKDDPKGSARAMKGKLTPIRPDSLPKLPKITVTRAVADEPQAVAIDTSTSDAPAPTVSLEDAKKASEEAKKEQDVPGNIPKTVLPGIPTWEVAGIEGKGLADAKTAEQLSILQQYVSDQYYGTWYVNAGIIVFAVLATRLTSWLCFGWAWVFIILAFCATAYSLSIKRTRERARDDIQRELVKTRLITETESADWLNGFLDRFWLIYEPVLSATIVQSVDAALVANTPGFLDSIRMTTFTLGNKAPRIDYVRTFPKTPDDVVAMDWAISFTPNDLQDVTPREAVNRVNPKIVLTIRLGKGMVSTGMPILLEDLSFSGKMRIKLKLMTAFPHIQKVEMSFIEKPTFDYVLKPIGGETFGFDINSIPGLAPFIRDQVHANLGPMMYDPNVFTLDLEQMLSGTPLDAAIGVLKITVHDARGLKSTKLGGGAPDPYVALSLGAKPPVARTKTIDSTSTPSWNETQFVLVNSLADVLNFNIFDYNEHTKDDQIGTVTQELQGFEDDESQEGLVGRILQGGKDRGELRYDINYYPTIQPEKKEDGTFEPLPDIPTGIARLNIHQAKDFDRSGDVNAYASVYLGKNPEPIHSTDVVKKNSAPAWDDHTEYICADKNASVVTVVVTDKKTNSILGRSTIKLSDIIAAKEKEEDWFPLQGSRQGKIRLSATFKPVSMPGAIDGAASYVPPIGVLRVHVKKAIDVKNVELTGKSDPHVRVILGGKVLGRTDVQDSNLNPVWDQIIYVPVHSLRERLTLELMDYQNLGKDRTLGMINLEVGGFAAENPGNNEFPYASLGPKSLAERIWIDKDKEYKGQLFLDVDFKPAMSLKGGVSFEPKAPNPVKEVAQAKITEINDPTATSAPSAANGSAAATNGTAPAAALANAPGDTSAPTPPPTNGDAPAVPPKEGNAANGDGKTPETAAEDPEVGVELTDAQLLQYQSGILCFQVIEGKLARKGALEIMFDDGYYPTFTTEKARGTHVKWDQVGEGFVKELDFGRTWMRINADPEDDEPEIVAELHMDTKEFLEATLDKTATFTLTAPNGQNRSTVTFSSRYIPVNIVLEQRETVNNQGILRVNVIGAKNLLAADRGGKSDPNVTFSLNGRKVFKSETIKKTVNPTWNEQFETVVPSRCASQFEFLVSDWNTVGSSDPLGGGVIDLNRLEPFQATNAEFPVVLDGKQHGTLQLSMVFTPQFVTAVRQRTSTFASGTGRVVTNVGSAAIGAPVAVGKGVVGGVGKVVSAPGRLFGKKKDRTPSQTIPNQEAAFIAAGGAAHGEPPQGYAVDGHVPADGQALAAGQVSAPAGVVQQGVPTGEAATTLPADMASAPQEPGTLTVTVLGAKDIRPVGNSVPKALVALKCGGKSYKTDYKKGTEAEYNESFAFHVAPGTNQLQLAVLDHHSFGKDETLGEALVDIWRHIQPAVPTADVFVELNDGSGAVKLRLDWAAGANSAQGSKLGRSRSRSASITSRTTATVDTPSKSKFGK</sequence>
<dbReference type="InterPro" id="IPR037761">
    <property type="entry name" value="C2A_Tricalbin"/>
</dbReference>
<evidence type="ECO:0000256" key="1">
    <source>
        <dbReference type="ARBA" id="ARBA00004370"/>
    </source>
</evidence>
<dbReference type="GO" id="GO:0061817">
    <property type="term" value="P:endoplasmic reticulum-plasma membrane tethering"/>
    <property type="evidence" value="ECO:0007669"/>
    <property type="project" value="InterPro"/>
</dbReference>
<feature type="transmembrane region" description="Helical" evidence="10">
    <location>
        <begin position="287"/>
        <end position="304"/>
    </location>
</feature>
<keyword evidence="7" id="KW-0446">Lipid-binding</keyword>
<dbReference type="InterPro" id="IPR017147">
    <property type="entry name" value="Tricalbin"/>
</dbReference>
<comment type="subcellular location">
    <subcellularLocation>
        <location evidence="1">Membrane</location>
    </subcellularLocation>
</comment>
<evidence type="ECO:0000256" key="10">
    <source>
        <dbReference type="SAM" id="Phobius"/>
    </source>
</evidence>
<dbReference type="GO" id="GO:0006869">
    <property type="term" value="P:lipid transport"/>
    <property type="evidence" value="ECO:0007669"/>
    <property type="project" value="UniProtKB-KW"/>
</dbReference>
<evidence type="ECO:0000256" key="9">
    <source>
        <dbReference type="SAM" id="MobiDB-lite"/>
    </source>
</evidence>
<dbReference type="CDD" id="cd21678">
    <property type="entry name" value="SMP_TCB"/>
    <property type="match status" value="1"/>
</dbReference>
<comment type="caution">
    <text evidence="13">The sequence shown here is derived from an EMBL/GenBank/DDBJ whole genome shotgun (WGS) entry which is preliminary data.</text>
</comment>
<evidence type="ECO:0000313" key="13">
    <source>
        <dbReference type="EMBL" id="EJT52347.1"/>
    </source>
</evidence>
<evidence type="ECO:0000256" key="6">
    <source>
        <dbReference type="ARBA" id="ARBA00023055"/>
    </source>
</evidence>
<reference evidence="13 14" key="1">
    <citation type="journal article" date="2012" name="Eukaryot. Cell">
        <title>Draft genome sequence of CBS 2479, the standard type strain of Trichosporon asahii.</title>
        <authorList>
            <person name="Yang R.Y."/>
            <person name="Li H.T."/>
            <person name="Zhu H."/>
            <person name="Zhou G.P."/>
            <person name="Wang M."/>
            <person name="Wang L."/>
        </authorList>
    </citation>
    <scope>NUCLEOTIDE SEQUENCE [LARGE SCALE GENOMIC DNA]</scope>
    <source>
        <strain evidence="14">ATCC 90039 / CBS 2479 / JCM 2466 / KCTC 7840 / NCYC 2677 / UAMH 7654</strain>
    </source>
</reference>
<feature type="region of interest" description="Disordered" evidence="9">
    <location>
        <begin position="1"/>
        <end position="35"/>
    </location>
</feature>
<dbReference type="GO" id="GO:0008289">
    <property type="term" value="F:lipid binding"/>
    <property type="evidence" value="ECO:0007669"/>
    <property type="project" value="UniProtKB-KW"/>
</dbReference>
<dbReference type="RefSeq" id="XP_014183466.1">
    <property type="nucleotide sequence ID" value="XM_014327991.1"/>
</dbReference>
<evidence type="ECO:0000256" key="7">
    <source>
        <dbReference type="ARBA" id="ARBA00023121"/>
    </source>
</evidence>
<dbReference type="VEuPathDB" id="FungiDB:A1Q1_04558"/>
<dbReference type="InterPro" id="IPR037756">
    <property type="entry name" value="C2D_Tricalbin"/>
</dbReference>
<feature type="compositionally biased region" description="Polar residues" evidence="9">
    <location>
        <begin position="1632"/>
        <end position="1642"/>
    </location>
</feature>
<name>J6FAZ3_TRIAS</name>
<keyword evidence="8 10" id="KW-0472">Membrane</keyword>
<dbReference type="CDD" id="cd04040">
    <property type="entry name" value="C2D_Tricalbin-like"/>
    <property type="match status" value="1"/>
</dbReference>
<dbReference type="InterPro" id="IPR000008">
    <property type="entry name" value="C2_dom"/>
</dbReference>
<evidence type="ECO:0000256" key="8">
    <source>
        <dbReference type="ARBA" id="ARBA00023136"/>
    </source>
</evidence>
<feature type="compositionally biased region" description="Low complexity" evidence="9">
    <location>
        <begin position="1017"/>
        <end position="1045"/>
    </location>
</feature>
<feature type="compositionally biased region" description="Low complexity" evidence="9">
    <location>
        <begin position="1620"/>
        <end position="1631"/>
    </location>
</feature>
<feature type="region of interest" description="Disordered" evidence="9">
    <location>
        <begin position="1609"/>
        <end position="1642"/>
    </location>
</feature>
<keyword evidence="6" id="KW-0445">Lipid transport</keyword>
<dbReference type="SMART" id="SM00239">
    <property type="entry name" value="C2"/>
    <property type="match status" value="5"/>
</dbReference>
<proteinExistence type="predicted"/>
<evidence type="ECO:0000256" key="5">
    <source>
        <dbReference type="ARBA" id="ARBA00022989"/>
    </source>
</evidence>
<keyword evidence="3 10" id="KW-0812">Transmembrane</keyword>
<evidence type="ECO:0000256" key="2">
    <source>
        <dbReference type="ARBA" id="ARBA00022448"/>
    </source>
</evidence>
<protein>
    <submittedName>
        <fullName evidence="13">Transmembrane protein</fullName>
    </submittedName>
</protein>
<accession>J6FAZ3</accession>
<dbReference type="PANTHER" id="PTHR46980:SF2">
    <property type="entry name" value="TRICALBIN-1-RELATED"/>
    <property type="match status" value="1"/>
</dbReference>
<dbReference type="HOGENOM" id="CLU_001661_0_0_1"/>
<evidence type="ECO:0000256" key="3">
    <source>
        <dbReference type="ARBA" id="ARBA00022692"/>
    </source>
</evidence>
<dbReference type="InterPro" id="IPR035892">
    <property type="entry name" value="C2_domain_sf"/>
</dbReference>
<keyword evidence="2" id="KW-0813">Transport</keyword>
<keyword evidence="4" id="KW-0677">Repeat</keyword>
<organism evidence="13 14">
    <name type="scientific">Trichosporon asahii var. asahii (strain ATCC 90039 / CBS 2479 / JCM 2466 / KCTC 7840 / NBRC 103889/ NCYC 2677 / UAMH 7654)</name>
    <name type="common">Yeast</name>
    <dbReference type="NCBI Taxonomy" id="1186058"/>
    <lineage>
        <taxon>Eukaryota</taxon>
        <taxon>Fungi</taxon>
        <taxon>Dikarya</taxon>
        <taxon>Basidiomycota</taxon>
        <taxon>Agaricomycotina</taxon>
        <taxon>Tremellomycetes</taxon>
        <taxon>Trichosporonales</taxon>
        <taxon>Trichosporonaceae</taxon>
        <taxon>Trichosporon</taxon>
    </lineage>
</organism>
<dbReference type="Gene3D" id="2.60.40.150">
    <property type="entry name" value="C2 domain"/>
    <property type="match status" value="5"/>
</dbReference>
<keyword evidence="5 10" id="KW-1133">Transmembrane helix</keyword>
<dbReference type="PANTHER" id="PTHR46980">
    <property type="entry name" value="TRICALBIN-1-RELATED"/>
    <property type="match status" value="1"/>
</dbReference>
<feature type="transmembrane region" description="Helical" evidence="10">
    <location>
        <begin position="311"/>
        <end position="331"/>
    </location>
</feature>
<evidence type="ECO:0000259" key="12">
    <source>
        <dbReference type="PROSITE" id="PS51847"/>
    </source>
</evidence>
<dbReference type="CDD" id="cd00030">
    <property type="entry name" value="C2"/>
    <property type="match status" value="1"/>
</dbReference>
<evidence type="ECO:0000259" key="11">
    <source>
        <dbReference type="PROSITE" id="PS50004"/>
    </source>
</evidence>
<dbReference type="PROSITE" id="PS50004">
    <property type="entry name" value="C2"/>
    <property type="match status" value="5"/>
</dbReference>
<dbReference type="CDD" id="cd04045">
    <property type="entry name" value="C2C_Tricalbin-like"/>
    <property type="match status" value="1"/>
</dbReference>
<dbReference type="SUPFAM" id="SSF49562">
    <property type="entry name" value="C2 domain (Calcium/lipid-binding domain, CaLB)"/>
    <property type="match status" value="5"/>
</dbReference>
<gene>
    <name evidence="13" type="ORF">A1Q1_04558</name>
</gene>
<dbReference type="EMBL" id="ALBS01000027">
    <property type="protein sequence ID" value="EJT52347.1"/>
    <property type="molecule type" value="Genomic_DNA"/>
</dbReference>
<feature type="domain" description="C2" evidence="11">
    <location>
        <begin position="1204"/>
        <end position="1331"/>
    </location>
</feature>
<dbReference type="InterPro" id="IPR056910">
    <property type="entry name" value="TCB1-3_C2"/>
</dbReference>
<feature type="domain" description="C2" evidence="11">
    <location>
        <begin position="1469"/>
        <end position="1586"/>
    </location>
</feature>